<sequence>MTEITVCRERPAYSCSARTFFEQQILKSLNRLADEMNMQGARVSLDASTSFHEYHFICCRVMPVHCPGQSFTIEFEQEGLSDIRVSVDLTGTGDGVSTVFSCATQEASNYLESLLDWFRQSSSGQPGIPMLSA</sequence>
<keyword evidence="2" id="KW-1185">Reference proteome</keyword>
<dbReference type="Proteomes" id="UP000565262">
    <property type="component" value="Unassembled WGS sequence"/>
</dbReference>
<organism evidence="1 2">
    <name type="scientific">Oceanospirillum sediminis</name>
    <dbReference type="NCBI Taxonomy" id="2760088"/>
    <lineage>
        <taxon>Bacteria</taxon>
        <taxon>Pseudomonadati</taxon>
        <taxon>Pseudomonadota</taxon>
        <taxon>Gammaproteobacteria</taxon>
        <taxon>Oceanospirillales</taxon>
        <taxon>Oceanospirillaceae</taxon>
        <taxon>Oceanospirillum</taxon>
    </lineage>
</organism>
<evidence type="ECO:0000313" key="1">
    <source>
        <dbReference type="EMBL" id="MBB1489234.1"/>
    </source>
</evidence>
<comment type="caution">
    <text evidence="1">The sequence shown here is derived from an EMBL/GenBank/DDBJ whole genome shotgun (WGS) entry which is preliminary data.</text>
</comment>
<name>A0A839IX91_9GAMM</name>
<gene>
    <name evidence="1" type="ORF">H4O21_21720</name>
</gene>
<reference evidence="1 2" key="1">
    <citation type="submission" date="2020-08" db="EMBL/GenBank/DDBJ databases">
        <title>Oceanospirillum sp. nov. isolated from marine sediment.</title>
        <authorList>
            <person name="Ji X."/>
        </authorList>
    </citation>
    <scope>NUCLEOTIDE SEQUENCE [LARGE SCALE GENOMIC DNA]</scope>
    <source>
        <strain evidence="1 2">D5</strain>
    </source>
</reference>
<accession>A0A839IX91</accession>
<dbReference type="EMBL" id="JACJFM010000047">
    <property type="protein sequence ID" value="MBB1489234.1"/>
    <property type="molecule type" value="Genomic_DNA"/>
</dbReference>
<evidence type="ECO:0000313" key="2">
    <source>
        <dbReference type="Proteomes" id="UP000565262"/>
    </source>
</evidence>
<dbReference type="AlphaFoldDB" id="A0A839IX91"/>
<dbReference type="RefSeq" id="WP_182811118.1">
    <property type="nucleotide sequence ID" value="NZ_JACJFM010000047.1"/>
</dbReference>
<proteinExistence type="predicted"/>
<protein>
    <submittedName>
        <fullName evidence="1">Uncharacterized protein</fullName>
    </submittedName>
</protein>